<dbReference type="AlphaFoldDB" id="A0A377J344"/>
<protein>
    <submittedName>
        <fullName evidence="1">Hydrolase ydeN</fullName>
        <ecNumber evidence="1">3.-.-.-</ecNumber>
    </submittedName>
</protein>
<dbReference type="Pfam" id="PF06821">
    <property type="entry name" value="Ser_hydrolase"/>
    <property type="match status" value="1"/>
</dbReference>
<gene>
    <name evidence="1" type="primary">ydeN</name>
    <name evidence="1" type="ORF">NCTC12410_00687</name>
</gene>
<dbReference type="Gene3D" id="3.40.50.1820">
    <property type="entry name" value="alpha/beta hydrolase"/>
    <property type="match status" value="1"/>
</dbReference>
<accession>A0A377J344</accession>
<dbReference type="GO" id="GO:0016787">
    <property type="term" value="F:hydrolase activity"/>
    <property type="evidence" value="ECO:0007669"/>
    <property type="project" value="UniProtKB-KW"/>
</dbReference>
<proteinExistence type="predicted"/>
<dbReference type="SUPFAM" id="SSF53474">
    <property type="entry name" value="alpha/beta-Hydrolases"/>
    <property type="match status" value="1"/>
</dbReference>
<evidence type="ECO:0000313" key="2">
    <source>
        <dbReference type="Proteomes" id="UP000254841"/>
    </source>
</evidence>
<organism evidence="1 2">
    <name type="scientific">Helicobacter canis</name>
    <dbReference type="NCBI Taxonomy" id="29419"/>
    <lineage>
        <taxon>Bacteria</taxon>
        <taxon>Pseudomonadati</taxon>
        <taxon>Campylobacterota</taxon>
        <taxon>Epsilonproteobacteria</taxon>
        <taxon>Campylobacterales</taxon>
        <taxon>Helicobacteraceae</taxon>
        <taxon>Helicobacter</taxon>
    </lineage>
</organism>
<dbReference type="PANTHER" id="PTHR15394">
    <property type="entry name" value="SERINE HYDROLASE RBBP9"/>
    <property type="match status" value="1"/>
</dbReference>
<dbReference type="EMBL" id="UGHV01000001">
    <property type="protein sequence ID" value="STO96870.1"/>
    <property type="molecule type" value="Genomic_DNA"/>
</dbReference>
<name>A0A377J344_9HELI</name>
<reference evidence="1 2" key="1">
    <citation type="submission" date="2018-06" db="EMBL/GenBank/DDBJ databases">
        <authorList>
            <consortium name="Pathogen Informatics"/>
            <person name="Doyle S."/>
        </authorList>
    </citation>
    <scope>NUCLEOTIDE SEQUENCE [LARGE SCALE GENOMIC DNA]</scope>
    <source>
        <strain evidence="1 2">NCTC12410</strain>
    </source>
</reference>
<keyword evidence="1" id="KW-0378">Hydrolase</keyword>
<dbReference type="InterPro" id="IPR029058">
    <property type="entry name" value="AB_hydrolase_fold"/>
</dbReference>
<dbReference type="EC" id="3.-.-.-" evidence="1"/>
<dbReference type="PANTHER" id="PTHR15394:SF3">
    <property type="entry name" value="SERINE HYDROLASE RBBP9"/>
    <property type="match status" value="1"/>
</dbReference>
<evidence type="ECO:0000313" key="1">
    <source>
        <dbReference type="EMBL" id="STO96870.1"/>
    </source>
</evidence>
<sequence>MKLIHADHNLSTTFTSGHSVGARIYIIHGFDSNPNKNWFQWLVGELVGRDIYAKVLCLPTPENPNPSEWTRAISAQVRGDGELDERVYFVAHSLGCIATLRFIESLDSSVRVGGVVLVSGFCEELPTLPELSSFVESPLQSEKIKQIVRHRVVISARDDVIVPFSLSENLAELISADFIARDQGGHFMDIDGFRELPLVYETLLEQIRANND</sequence>
<dbReference type="InterPro" id="IPR010662">
    <property type="entry name" value="RBBP9/YdeN"/>
</dbReference>
<dbReference type="Proteomes" id="UP000254841">
    <property type="component" value="Unassembled WGS sequence"/>
</dbReference>